<protein>
    <submittedName>
        <fullName evidence="2">Uncharacterized protein</fullName>
    </submittedName>
</protein>
<evidence type="ECO:0000313" key="2">
    <source>
        <dbReference type="EMBL" id="KKN50111.1"/>
    </source>
</evidence>
<evidence type="ECO:0000256" key="1">
    <source>
        <dbReference type="SAM" id="Phobius"/>
    </source>
</evidence>
<reference evidence="2" key="1">
    <citation type="journal article" date="2015" name="Nature">
        <title>Complex archaea that bridge the gap between prokaryotes and eukaryotes.</title>
        <authorList>
            <person name="Spang A."/>
            <person name="Saw J.H."/>
            <person name="Jorgensen S.L."/>
            <person name="Zaremba-Niedzwiedzka K."/>
            <person name="Martijn J."/>
            <person name="Lind A.E."/>
            <person name="van Eijk R."/>
            <person name="Schleper C."/>
            <person name="Guy L."/>
            <person name="Ettema T.J."/>
        </authorList>
    </citation>
    <scope>NUCLEOTIDE SEQUENCE</scope>
</reference>
<sequence>METNFKIHVNMTGKEYASYQNSKKINFRSKSVQGIFIIIASLFFLMIPIFIIANWYSVDTTPAFQGWYDALPVMALLGWDGIGKLTFLYFAPFLVIVIGLAWLIHGFGFLIVRR</sequence>
<keyword evidence="1" id="KW-0812">Transmembrane</keyword>
<feature type="transmembrane region" description="Helical" evidence="1">
    <location>
        <begin position="87"/>
        <end position="112"/>
    </location>
</feature>
<comment type="caution">
    <text evidence="2">The sequence shown here is derived from an EMBL/GenBank/DDBJ whole genome shotgun (WGS) entry which is preliminary data.</text>
</comment>
<feature type="transmembrane region" description="Helical" evidence="1">
    <location>
        <begin position="34"/>
        <end position="56"/>
    </location>
</feature>
<proteinExistence type="predicted"/>
<gene>
    <name evidence="2" type="ORF">LCGC14_0636090</name>
</gene>
<keyword evidence="1" id="KW-0472">Membrane</keyword>
<organism evidence="2">
    <name type="scientific">marine sediment metagenome</name>
    <dbReference type="NCBI Taxonomy" id="412755"/>
    <lineage>
        <taxon>unclassified sequences</taxon>
        <taxon>metagenomes</taxon>
        <taxon>ecological metagenomes</taxon>
    </lineage>
</organism>
<name>A0A0F9TM01_9ZZZZ</name>
<dbReference type="AlphaFoldDB" id="A0A0F9TM01"/>
<dbReference type="EMBL" id="LAZR01001133">
    <property type="protein sequence ID" value="KKN50111.1"/>
    <property type="molecule type" value="Genomic_DNA"/>
</dbReference>
<keyword evidence="1" id="KW-1133">Transmembrane helix</keyword>
<accession>A0A0F9TM01</accession>